<sequence>MYRTGATSSQNMERSHVRYPSAPATSSSNRPPVDDLVNLLSYMQIEGHFRRRSIPSDDYHHEPATSGRCIPSAPPLSRLSPPYHLNSHYPHMSLGEQSTGPISSVRFDYIHPIPIVPREYSPYTVPTNPAPTSSVCIEEACASPRVRHQHHPSGDMRNPLQFTTSNLRMSESCQILHVQTYLGMQPQDSIDNKLEVHASRDVLTDGTTLGTTFWNISHYLHRFSDISISLRVEPDSPNPTVARLLDGEEYDTVDAVPKLSQAVDLEYAVNLKKFTWRGDFASLTSVISGLPKDSIAALCITGCKISPNDASVLVRFFPNLDQLEIDEIDILQGDVFKLPPFLQPIMPGRSRISRLKIRSSAPLDNILREIKFIDSKTPLKRIEFESFGALKAHVFPDWKLLRPRFRDPVGR</sequence>
<feature type="compositionally biased region" description="Basic and acidic residues" evidence="1">
    <location>
        <begin position="54"/>
        <end position="63"/>
    </location>
</feature>
<dbReference type="OrthoDB" id="3115326at2759"/>
<keyword evidence="3" id="KW-1185">Reference proteome</keyword>
<evidence type="ECO:0000256" key="1">
    <source>
        <dbReference type="SAM" id="MobiDB-lite"/>
    </source>
</evidence>
<protein>
    <submittedName>
        <fullName evidence="2">Uncharacterized protein</fullName>
    </submittedName>
</protein>
<proteinExistence type="predicted"/>
<dbReference type="EMBL" id="MU155156">
    <property type="protein sequence ID" value="KAF9483252.1"/>
    <property type="molecule type" value="Genomic_DNA"/>
</dbReference>
<comment type="caution">
    <text evidence="2">The sequence shown here is derived from an EMBL/GenBank/DDBJ whole genome shotgun (WGS) entry which is preliminary data.</text>
</comment>
<feature type="compositionally biased region" description="Polar residues" evidence="1">
    <location>
        <begin position="1"/>
        <end position="12"/>
    </location>
</feature>
<dbReference type="AlphaFoldDB" id="A0A9P5Z7X2"/>
<evidence type="ECO:0000313" key="3">
    <source>
        <dbReference type="Proteomes" id="UP000807469"/>
    </source>
</evidence>
<feature type="region of interest" description="Disordered" evidence="1">
    <location>
        <begin position="53"/>
        <end position="73"/>
    </location>
</feature>
<organism evidence="2 3">
    <name type="scientific">Pholiota conissans</name>
    <dbReference type="NCBI Taxonomy" id="109636"/>
    <lineage>
        <taxon>Eukaryota</taxon>
        <taxon>Fungi</taxon>
        <taxon>Dikarya</taxon>
        <taxon>Basidiomycota</taxon>
        <taxon>Agaricomycotina</taxon>
        <taxon>Agaricomycetes</taxon>
        <taxon>Agaricomycetidae</taxon>
        <taxon>Agaricales</taxon>
        <taxon>Agaricineae</taxon>
        <taxon>Strophariaceae</taxon>
        <taxon>Pholiota</taxon>
    </lineage>
</organism>
<evidence type="ECO:0000313" key="2">
    <source>
        <dbReference type="EMBL" id="KAF9483252.1"/>
    </source>
</evidence>
<accession>A0A9P5Z7X2</accession>
<gene>
    <name evidence="2" type="ORF">BDN70DRAFT_343289</name>
</gene>
<feature type="region of interest" description="Disordered" evidence="1">
    <location>
        <begin position="1"/>
        <end position="32"/>
    </location>
</feature>
<dbReference type="Proteomes" id="UP000807469">
    <property type="component" value="Unassembled WGS sequence"/>
</dbReference>
<name>A0A9P5Z7X2_9AGAR</name>
<reference evidence="2" key="1">
    <citation type="submission" date="2020-11" db="EMBL/GenBank/DDBJ databases">
        <authorList>
            <consortium name="DOE Joint Genome Institute"/>
            <person name="Ahrendt S."/>
            <person name="Riley R."/>
            <person name="Andreopoulos W."/>
            <person name="Labutti K."/>
            <person name="Pangilinan J."/>
            <person name="Ruiz-Duenas F.J."/>
            <person name="Barrasa J.M."/>
            <person name="Sanchez-Garcia M."/>
            <person name="Camarero S."/>
            <person name="Miyauchi S."/>
            <person name="Serrano A."/>
            <person name="Linde D."/>
            <person name="Babiker R."/>
            <person name="Drula E."/>
            <person name="Ayuso-Fernandez I."/>
            <person name="Pacheco R."/>
            <person name="Padilla G."/>
            <person name="Ferreira P."/>
            <person name="Barriuso J."/>
            <person name="Kellner H."/>
            <person name="Castanera R."/>
            <person name="Alfaro M."/>
            <person name="Ramirez L."/>
            <person name="Pisabarro A.G."/>
            <person name="Kuo A."/>
            <person name="Tritt A."/>
            <person name="Lipzen A."/>
            <person name="He G."/>
            <person name="Yan M."/>
            <person name="Ng V."/>
            <person name="Cullen D."/>
            <person name="Martin F."/>
            <person name="Rosso M.-N."/>
            <person name="Henrissat B."/>
            <person name="Hibbett D."/>
            <person name="Martinez A.T."/>
            <person name="Grigoriev I.V."/>
        </authorList>
    </citation>
    <scope>NUCLEOTIDE SEQUENCE</scope>
    <source>
        <strain evidence="2">CIRM-BRFM 674</strain>
    </source>
</reference>